<dbReference type="CDD" id="cd02972">
    <property type="entry name" value="DsbA_family"/>
    <property type="match status" value="1"/>
</dbReference>
<evidence type="ECO:0000313" key="3">
    <source>
        <dbReference type="EMBL" id="MCF4007406.1"/>
    </source>
</evidence>
<feature type="domain" description="Thioredoxin-like fold" evidence="2">
    <location>
        <begin position="74"/>
        <end position="242"/>
    </location>
</feature>
<dbReference type="InterPro" id="IPR012336">
    <property type="entry name" value="Thioredoxin-like_fold"/>
</dbReference>
<gene>
    <name evidence="3" type="ORF">L1O03_09515</name>
</gene>
<comment type="caution">
    <text evidence="3">The sequence shown here is derived from an EMBL/GenBank/DDBJ whole genome shotgun (WGS) entry which is preliminary data.</text>
</comment>
<accession>A0A9X1QQS2</accession>
<keyword evidence="1" id="KW-0812">Transmembrane</keyword>
<dbReference type="RefSeq" id="WP_236119554.1">
    <property type="nucleotide sequence ID" value="NZ_JAKGSI010000005.1"/>
</dbReference>
<evidence type="ECO:0000259" key="2">
    <source>
        <dbReference type="Pfam" id="PF13462"/>
    </source>
</evidence>
<dbReference type="Proteomes" id="UP001139336">
    <property type="component" value="Unassembled WGS sequence"/>
</dbReference>
<keyword evidence="1" id="KW-0472">Membrane</keyword>
<organism evidence="3 4">
    <name type="scientific">Corynebacterium uropygiale</name>
    <dbReference type="NCBI Taxonomy" id="1775911"/>
    <lineage>
        <taxon>Bacteria</taxon>
        <taxon>Bacillati</taxon>
        <taxon>Actinomycetota</taxon>
        <taxon>Actinomycetes</taxon>
        <taxon>Mycobacteriales</taxon>
        <taxon>Corynebacteriaceae</taxon>
        <taxon>Corynebacterium</taxon>
    </lineage>
</organism>
<dbReference type="InterPro" id="IPR036249">
    <property type="entry name" value="Thioredoxin-like_sf"/>
</dbReference>
<dbReference type="EMBL" id="JAKGSI010000005">
    <property type="protein sequence ID" value="MCF4007406.1"/>
    <property type="molecule type" value="Genomic_DNA"/>
</dbReference>
<evidence type="ECO:0000256" key="1">
    <source>
        <dbReference type="SAM" id="Phobius"/>
    </source>
</evidence>
<name>A0A9X1QQS2_9CORY</name>
<dbReference type="SUPFAM" id="SSF52833">
    <property type="entry name" value="Thioredoxin-like"/>
    <property type="match status" value="1"/>
</dbReference>
<evidence type="ECO:0000313" key="4">
    <source>
        <dbReference type="Proteomes" id="UP001139336"/>
    </source>
</evidence>
<keyword evidence="1" id="KW-1133">Transmembrane helix</keyword>
<dbReference type="Pfam" id="PF13462">
    <property type="entry name" value="Thioredoxin_4"/>
    <property type="match status" value="1"/>
</dbReference>
<feature type="transmembrane region" description="Helical" evidence="1">
    <location>
        <begin position="16"/>
        <end position="36"/>
    </location>
</feature>
<sequence>MSNRVKSPTKGGGAGFIWGILAIVVIAAVVIGYIVVKGSRSEEDLGIDLPGKEQVSFSMTKEDNTIVLRSEAATDASKKIDIYEDFACPHCGELASASDDELKEAIESGKAVVTLHPLTFLDRGDTDGHSHHALAAAWAVADSGDASLYWTYRGMLMENMNRIYKQWDDKHFAQAAKQMGAPEGIVKKIEKGELKEAVNHFSQDNAVKLEKETGQLTSPRIFVDGKEFDLTKLKSLDGWLDKALQ</sequence>
<dbReference type="Gene3D" id="3.40.30.10">
    <property type="entry name" value="Glutaredoxin"/>
    <property type="match status" value="1"/>
</dbReference>
<keyword evidence="4" id="KW-1185">Reference proteome</keyword>
<proteinExistence type="predicted"/>
<reference evidence="3" key="1">
    <citation type="submission" date="2022-01" db="EMBL/GenBank/DDBJ databases">
        <title>Corynebacterium sp. nov isolated from isolated from the feces of the greater white-fronted geese (Anser albifrons) at Poyang Lake, PR China.</title>
        <authorList>
            <person name="Liu Q."/>
        </authorList>
    </citation>
    <scope>NUCLEOTIDE SEQUENCE</scope>
    <source>
        <strain evidence="3">JCM 32435</strain>
    </source>
</reference>
<dbReference type="AlphaFoldDB" id="A0A9X1QQS2"/>
<protein>
    <submittedName>
        <fullName evidence="3">Thioredoxin domain-containing protein</fullName>
    </submittedName>
</protein>